<proteinExistence type="predicted"/>
<comment type="caution">
    <text evidence="1">The sequence shown here is derived from an EMBL/GenBank/DDBJ whole genome shotgun (WGS) entry which is preliminary data.</text>
</comment>
<dbReference type="PANTHER" id="PTHR35385">
    <property type="entry name" value="PROTEIN B, PUTATIVE-RELATED-RELATED"/>
    <property type="match status" value="1"/>
</dbReference>
<dbReference type="AlphaFoldDB" id="A0A6S7JBT1"/>
<dbReference type="PANTHER" id="PTHR35385:SF2">
    <property type="entry name" value="PROTEIN B, PUTATIVE-RELATED"/>
    <property type="match status" value="1"/>
</dbReference>
<reference evidence="1" key="1">
    <citation type="submission" date="2020-04" db="EMBL/GenBank/DDBJ databases">
        <authorList>
            <person name="Alioto T."/>
            <person name="Alioto T."/>
            <person name="Gomez Garrido J."/>
        </authorList>
    </citation>
    <scope>NUCLEOTIDE SEQUENCE</scope>
    <source>
        <strain evidence="1">A484AB</strain>
    </source>
</reference>
<keyword evidence="2" id="KW-1185">Reference proteome</keyword>
<gene>
    <name evidence="1" type="ORF">PACLA_8A046767</name>
</gene>
<organism evidence="1 2">
    <name type="scientific">Paramuricea clavata</name>
    <name type="common">Red gorgonian</name>
    <name type="synonym">Violescent sea-whip</name>
    <dbReference type="NCBI Taxonomy" id="317549"/>
    <lineage>
        <taxon>Eukaryota</taxon>
        <taxon>Metazoa</taxon>
        <taxon>Cnidaria</taxon>
        <taxon>Anthozoa</taxon>
        <taxon>Octocorallia</taxon>
        <taxon>Malacalcyonacea</taxon>
        <taxon>Plexauridae</taxon>
        <taxon>Paramuricea</taxon>
    </lineage>
</organism>
<dbReference type="OrthoDB" id="6771815at2759"/>
<protein>
    <submittedName>
        <fullName evidence="1">Uncharacterized protein</fullName>
    </submittedName>
</protein>
<dbReference type="Proteomes" id="UP001152795">
    <property type="component" value="Unassembled WGS sequence"/>
</dbReference>
<dbReference type="EMBL" id="CACRXK020008351">
    <property type="protein sequence ID" value="CAB4014552.1"/>
    <property type="molecule type" value="Genomic_DNA"/>
</dbReference>
<evidence type="ECO:0000313" key="1">
    <source>
        <dbReference type="EMBL" id="CAB4014552.1"/>
    </source>
</evidence>
<name>A0A6S7JBT1_PARCT</name>
<sequence>MQQVWRWLYEKKNSIHADHRPEILSLMKSIIYAEMEDISERTDDMLEHSLFEKYPNAAKYFEDVLDLKESWALAYRSGLPVRGNNTNNYVEAQFLVIKDEILNRVKEFNVVGLVDKLTINLEEH</sequence>
<accession>A0A6S7JBT1</accession>
<evidence type="ECO:0000313" key="2">
    <source>
        <dbReference type="Proteomes" id="UP001152795"/>
    </source>
</evidence>